<dbReference type="AlphaFoldDB" id="A0A9N9FX61"/>
<evidence type="ECO:0000313" key="1">
    <source>
        <dbReference type="EMBL" id="CAG8563745.1"/>
    </source>
</evidence>
<accession>A0A9N9FX61</accession>
<dbReference type="EMBL" id="CAJVPZ010005641">
    <property type="protein sequence ID" value="CAG8563745.1"/>
    <property type="molecule type" value="Genomic_DNA"/>
</dbReference>
<reference evidence="1" key="1">
    <citation type="submission" date="2021-06" db="EMBL/GenBank/DDBJ databases">
        <authorList>
            <person name="Kallberg Y."/>
            <person name="Tangrot J."/>
            <person name="Rosling A."/>
        </authorList>
    </citation>
    <scope>NUCLEOTIDE SEQUENCE</scope>
    <source>
        <strain evidence="1">IN212</strain>
    </source>
</reference>
<name>A0A9N9FX61_9GLOM</name>
<keyword evidence="2" id="KW-1185">Reference proteome</keyword>
<protein>
    <submittedName>
        <fullName evidence="1">118_t:CDS:1</fullName>
    </submittedName>
</protein>
<comment type="caution">
    <text evidence="1">The sequence shown here is derived from an EMBL/GenBank/DDBJ whole genome shotgun (WGS) entry which is preliminary data.</text>
</comment>
<evidence type="ECO:0000313" key="2">
    <source>
        <dbReference type="Proteomes" id="UP000789396"/>
    </source>
</evidence>
<dbReference type="Proteomes" id="UP000789396">
    <property type="component" value="Unassembled WGS sequence"/>
</dbReference>
<dbReference type="OrthoDB" id="2447033at2759"/>
<proteinExistence type="predicted"/>
<gene>
    <name evidence="1" type="ORF">RFULGI_LOCUS5170</name>
</gene>
<sequence length="69" mass="7562">MEYAIIGDIKKLATTEIADIKVITWGDGTTSAPSTGIIWDEGLRVERVPSGSKFSFIKFNRAEDKVSIS</sequence>
<organism evidence="1 2">
    <name type="scientific">Racocetra fulgida</name>
    <dbReference type="NCBI Taxonomy" id="60492"/>
    <lineage>
        <taxon>Eukaryota</taxon>
        <taxon>Fungi</taxon>
        <taxon>Fungi incertae sedis</taxon>
        <taxon>Mucoromycota</taxon>
        <taxon>Glomeromycotina</taxon>
        <taxon>Glomeromycetes</taxon>
        <taxon>Diversisporales</taxon>
        <taxon>Gigasporaceae</taxon>
        <taxon>Racocetra</taxon>
    </lineage>
</organism>